<name>A0A9P0CRN6_9CUCU</name>
<dbReference type="GO" id="GO:0005886">
    <property type="term" value="C:plasma membrane"/>
    <property type="evidence" value="ECO:0007669"/>
    <property type="project" value="TreeGrafter"/>
</dbReference>
<evidence type="ECO:0000313" key="6">
    <source>
        <dbReference type="Proteomes" id="UP001153636"/>
    </source>
</evidence>
<dbReference type="PANTHER" id="PTHR11216:SF174">
    <property type="entry name" value="GH06923P"/>
    <property type="match status" value="1"/>
</dbReference>
<feature type="domain" description="EF-hand" evidence="4">
    <location>
        <begin position="248"/>
        <end position="283"/>
    </location>
</feature>
<evidence type="ECO:0008006" key="7">
    <source>
        <dbReference type="Google" id="ProtNLM"/>
    </source>
</evidence>
<feature type="domain" description="EH" evidence="3">
    <location>
        <begin position="215"/>
        <end position="304"/>
    </location>
</feature>
<dbReference type="InterPro" id="IPR000261">
    <property type="entry name" value="EH_dom"/>
</dbReference>
<accession>A0A9P0CRN6</accession>
<feature type="compositionally biased region" description="Polar residues" evidence="2">
    <location>
        <begin position="507"/>
        <end position="517"/>
    </location>
</feature>
<dbReference type="CDD" id="cd00052">
    <property type="entry name" value="EH"/>
    <property type="match status" value="1"/>
</dbReference>
<evidence type="ECO:0000313" key="5">
    <source>
        <dbReference type="EMBL" id="CAH1108222.1"/>
    </source>
</evidence>
<dbReference type="Pfam" id="PF12763">
    <property type="entry name" value="EH"/>
    <property type="match status" value="1"/>
</dbReference>
<dbReference type="OrthoDB" id="10045710at2759"/>
<dbReference type="GO" id="GO:0005737">
    <property type="term" value="C:cytoplasm"/>
    <property type="evidence" value="ECO:0007669"/>
    <property type="project" value="TreeGrafter"/>
</dbReference>
<dbReference type="GO" id="GO:0006897">
    <property type="term" value="P:endocytosis"/>
    <property type="evidence" value="ECO:0007669"/>
    <property type="project" value="TreeGrafter"/>
</dbReference>
<keyword evidence="1" id="KW-0175">Coiled coil</keyword>
<dbReference type="SMART" id="SM00027">
    <property type="entry name" value="EH"/>
    <property type="match status" value="1"/>
</dbReference>
<organism evidence="5 6">
    <name type="scientific">Psylliodes chrysocephalus</name>
    <dbReference type="NCBI Taxonomy" id="3402493"/>
    <lineage>
        <taxon>Eukaryota</taxon>
        <taxon>Metazoa</taxon>
        <taxon>Ecdysozoa</taxon>
        <taxon>Arthropoda</taxon>
        <taxon>Hexapoda</taxon>
        <taxon>Insecta</taxon>
        <taxon>Pterygota</taxon>
        <taxon>Neoptera</taxon>
        <taxon>Endopterygota</taxon>
        <taxon>Coleoptera</taxon>
        <taxon>Polyphaga</taxon>
        <taxon>Cucujiformia</taxon>
        <taxon>Chrysomeloidea</taxon>
        <taxon>Chrysomelidae</taxon>
        <taxon>Galerucinae</taxon>
        <taxon>Alticini</taxon>
        <taxon>Psylliodes</taxon>
    </lineage>
</organism>
<dbReference type="GO" id="GO:0005509">
    <property type="term" value="F:calcium ion binding"/>
    <property type="evidence" value="ECO:0007669"/>
    <property type="project" value="InterPro"/>
</dbReference>
<dbReference type="SUPFAM" id="SSF47473">
    <property type="entry name" value="EF-hand"/>
    <property type="match status" value="2"/>
</dbReference>
<feature type="coiled-coil region" evidence="1">
    <location>
        <begin position="596"/>
        <end position="630"/>
    </location>
</feature>
<feature type="region of interest" description="Disordered" evidence="2">
    <location>
        <begin position="184"/>
        <end position="207"/>
    </location>
</feature>
<dbReference type="InterPro" id="IPR011992">
    <property type="entry name" value="EF-hand-dom_pair"/>
</dbReference>
<dbReference type="PANTHER" id="PTHR11216">
    <property type="entry name" value="EH DOMAIN"/>
    <property type="match status" value="1"/>
</dbReference>
<evidence type="ECO:0000256" key="1">
    <source>
        <dbReference type="SAM" id="Coils"/>
    </source>
</evidence>
<sequence>MEDLQLSDTLQRYFSDVFLCCDEDSSGKASLAKTIELIQSGSVPEDVISQISDICWSLGTNYLNKKQFFSALKLVAAYQANIPVRSEVLTSKVELPLPRFTWTVIDNKSPIGDLIELSNDTNDYTEHVDTTSTDSEVESETVRNGSPDISSATSDSPTPTNSVQDRSWVISGVWQGLVSEEQRQLLGTEEESSEKHSSEEDTEVSNEVWTITNEQREYYTNQFRSLQPDTNALLAGPIARTFFEKSRLPIHCLRKIWQLADVTKDGALSLQEFNIAMHLVVLKRNNIELPDTLPPTLVPGNETPLSVSPETEPILSPQTKDTAKEWTKFVDSPTSSVSSPGPKPVNFDFQKVALEKDPKILHPVPLRLTPEVANNQIIEDQTDGIDLHSPKKFTENSLALTQNLQNLTLNAQNSAIQRPQPKKINIPGPGAIPPPPTNQNNVEEGPVSLPAFPPPKKEKPPPPPPRPFKTHGRSSSLDLNRLTKLGAPPTVPPRISPNIQGPKKLINQRSEGDSASQTETFANFDQFEKYENVSEGIFRGDVYEAERKKLFAQFSIPDASDDAPRKHGAFEIYRKPQAKDKESPVSAEDKAKWQLFQQLQEENTVLLRICQELSQELAELREEKLSLKVRLEKQINGG</sequence>
<feature type="region of interest" description="Disordered" evidence="2">
    <location>
        <begin position="125"/>
        <end position="164"/>
    </location>
</feature>
<protein>
    <recommendedName>
        <fullName evidence="7">RalBP1-associated Eps domain-containing protein 1</fullName>
    </recommendedName>
</protein>
<dbReference type="PROSITE" id="PS50222">
    <property type="entry name" value="EF_HAND_2"/>
    <property type="match status" value="1"/>
</dbReference>
<evidence type="ECO:0000259" key="4">
    <source>
        <dbReference type="PROSITE" id="PS50222"/>
    </source>
</evidence>
<dbReference type="AlphaFoldDB" id="A0A9P0CRN6"/>
<dbReference type="Gene3D" id="1.10.238.10">
    <property type="entry name" value="EF-hand"/>
    <property type="match status" value="2"/>
</dbReference>
<feature type="region of interest" description="Disordered" evidence="2">
    <location>
        <begin position="415"/>
        <end position="517"/>
    </location>
</feature>
<dbReference type="Proteomes" id="UP001153636">
    <property type="component" value="Chromosome 3"/>
</dbReference>
<dbReference type="EMBL" id="OV651815">
    <property type="protein sequence ID" value="CAH1108222.1"/>
    <property type="molecule type" value="Genomic_DNA"/>
</dbReference>
<feature type="region of interest" description="Disordered" evidence="2">
    <location>
        <begin position="302"/>
        <end position="322"/>
    </location>
</feature>
<evidence type="ECO:0000259" key="3">
    <source>
        <dbReference type="PROSITE" id="PS50031"/>
    </source>
</evidence>
<feature type="compositionally biased region" description="Polar residues" evidence="2">
    <location>
        <begin position="143"/>
        <end position="164"/>
    </location>
</feature>
<dbReference type="InterPro" id="IPR002048">
    <property type="entry name" value="EF_hand_dom"/>
</dbReference>
<dbReference type="PROSITE" id="PS50031">
    <property type="entry name" value="EH"/>
    <property type="match status" value="1"/>
</dbReference>
<keyword evidence="6" id="KW-1185">Reference proteome</keyword>
<proteinExistence type="predicted"/>
<gene>
    <name evidence="5" type="ORF">PSYICH_LOCUS8984</name>
</gene>
<reference evidence="5" key="1">
    <citation type="submission" date="2022-01" db="EMBL/GenBank/DDBJ databases">
        <authorList>
            <person name="King R."/>
        </authorList>
    </citation>
    <scope>NUCLEOTIDE SEQUENCE</scope>
</reference>
<evidence type="ECO:0000256" key="2">
    <source>
        <dbReference type="SAM" id="MobiDB-lite"/>
    </source>
</evidence>
<dbReference type="GO" id="GO:0016197">
    <property type="term" value="P:endosomal transport"/>
    <property type="evidence" value="ECO:0007669"/>
    <property type="project" value="TreeGrafter"/>
</dbReference>